<keyword evidence="3 10" id="KW-0812">Transmembrane</keyword>
<evidence type="ECO:0000256" key="10">
    <source>
        <dbReference type="SAM" id="Phobius"/>
    </source>
</evidence>
<dbReference type="InterPro" id="IPR014710">
    <property type="entry name" value="RmlC-like_jellyroll"/>
</dbReference>
<evidence type="ECO:0000313" key="12">
    <source>
        <dbReference type="EMBL" id="DAZ97245.1"/>
    </source>
</evidence>
<proteinExistence type="predicted"/>
<feature type="transmembrane region" description="Helical" evidence="10">
    <location>
        <begin position="1963"/>
        <end position="1985"/>
    </location>
</feature>
<evidence type="ECO:0000256" key="6">
    <source>
        <dbReference type="ARBA" id="ARBA00023136"/>
    </source>
</evidence>
<dbReference type="Gene3D" id="1.10.287.630">
    <property type="entry name" value="Helix hairpin bin"/>
    <property type="match status" value="2"/>
</dbReference>
<feature type="transmembrane region" description="Helical" evidence="10">
    <location>
        <begin position="98"/>
        <end position="116"/>
    </location>
</feature>
<dbReference type="PROSITE" id="PS00888">
    <property type="entry name" value="CNMP_BINDING_1"/>
    <property type="match status" value="2"/>
</dbReference>
<feature type="transmembrane region" description="Helical" evidence="10">
    <location>
        <begin position="1307"/>
        <end position="1328"/>
    </location>
</feature>
<feature type="domain" description="Cyclic nucleotide-binding" evidence="11">
    <location>
        <begin position="2321"/>
        <end position="2456"/>
    </location>
</feature>
<name>A0AAV2YT27_9STRA</name>
<gene>
    <name evidence="12" type="ORF">N0F65_010407</name>
</gene>
<feature type="transmembrane region" description="Helical" evidence="10">
    <location>
        <begin position="1421"/>
        <end position="1439"/>
    </location>
</feature>
<keyword evidence="2" id="KW-0813">Transport</keyword>
<dbReference type="PANTHER" id="PTHR45638:SF11">
    <property type="entry name" value="CYCLIC NUCLEOTIDE-GATED CATION CHANNEL SUBUNIT A"/>
    <property type="match status" value="1"/>
</dbReference>
<dbReference type="GO" id="GO:0005221">
    <property type="term" value="F:intracellularly cyclic nucleotide-activated monoatomic cation channel activity"/>
    <property type="evidence" value="ECO:0007669"/>
    <property type="project" value="InterPro"/>
</dbReference>
<feature type="domain" description="Cyclic nucleotide-binding" evidence="11">
    <location>
        <begin position="1603"/>
        <end position="1703"/>
    </location>
</feature>
<dbReference type="FunFam" id="1.10.287.70:FF:000566">
    <property type="entry name" value="Uncharacterized protein"/>
    <property type="match status" value="1"/>
</dbReference>
<keyword evidence="5" id="KW-0406">Ion transport</keyword>
<evidence type="ECO:0000256" key="7">
    <source>
        <dbReference type="ARBA" id="ARBA00023286"/>
    </source>
</evidence>
<feature type="transmembrane region" description="Helical" evidence="10">
    <location>
        <begin position="663"/>
        <end position="680"/>
    </location>
</feature>
<reference evidence="12" key="1">
    <citation type="submission" date="2022-11" db="EMBL/GenBank/DDBJ databases">
        <authorList>
            <person name="Morgan W.R."/>
            <person name="Tartar A."/>
        </authorList>
    </citation>
    <scope>NUCLEOTIDE SEQUENCE</scope>
    <source>
        <strain evidence="12">ARSEF 373</strain>
    </source>
</reference>
<evidence type="ECO:0000256" key="1">
    <source>
        <dbReference type="ARBA" id="ARBA00004141"/>
    </source>
</evidence>
<dbReference type="SUPFAM" id="SSF51206">
    <property type="entry name" value="cAMP-binding domain-like"/>
    <property type="match status" value="4"/>
</dbReference>
<feature type="transmembrane region" description="Helical" evidence="10">
    <location>
        <begin position="1997"/>
        <end position="2019"/>
    </location>
</feature>
<feature type="compositionally biased region" description="Polar residues" evidence="9">
    <location>
        <begin position="1144"/>
        <end position="1157"/>
    </location>
</feature>
<dbReference type="Gene3D" id="2.60.120.10">
    <property type="entry name" value="Jelly Rolls"/>
    <property type="match status" value="4"/>
</dbReference>
<feature type="transmembrane region" description="Helical" evidence="10">
    <location>
        <begin position="136"/>
        <end position="161"/>
    </location>
</feature>
<comment type="subcellular location">
    <subcellularLocation>
        <location evidence="1">Membrane</location>
        <topology evidence="1">Multi-pass membrane protein</topology>
    </subcellularLocation>
</comment>
<dbReference type="InterPro" id="IPR005821">
    <property type="entry name" value="Ion_trans_dom"/>
</dbReference>
<dbReference type="InterPro" id="IPR050866">
    <property type="entry name" value="CNG_cation_channel"/>
</dbReference>
<dbReference type="Gene3D" id="1.10.287.70">
    <property type="match status" value="4"/>
</dbReference>
<reference evidence="12" key="2">
    <citation type="journal article" date="2023" name="Microbiol Resour">
        <title>Decontamination and Annotation of the Draft Genome Sequence of the Oomycete Lagenidium giganteum ARSEF 373.</title>
        <authorList>
            <person name="Morgan W.R."/>
            <person name="Tartar A."/>
        </authorList>
    </citation>
    <scope>NUCLEOTIDE SEQUENCE</scope>
    <source>
        <strain evidence="12">ARSEF 373</strain>
    </source>
</reference>
<keyword evidence="8" id="KW-0407">Ion channel</keyword>
<dbReference type="GO" id="GO:0016020">
    <property type="term" value="C:membrane"/>
    <property type="evidence" value="ECO:0007669"/>
    <property type="project" value="UniProtKB-SubCell"/>
</dbReference>
<feature type="region of interest" description="Disordered" evidence="9">
    <location>
        <begin position="1136"/>
        <end position="1157"/>
    </location>
</feature>
<feature type="transmembrane region" description="Helical" evidence="10">
    <location>
        <begin position="288"/>
        <end position="317"/>
    </location>
</feature>
<feature type="transmembrane region" description="Helical" evidence="10">
    <location>
        <begin position="227"/>
        <end position="244"/>
    </location>
</feature>
<keyword evidence="7" id="KW-1071">Ligand-gated ion channel</keyword>
<feature type="transmembrane region" description="Helical" evidence="10">
    <location>
        <begin position="2218"/>
        <end position="2239"/>
    </location>
</feature>
<organism evidence="12 13">
    <name type="scientific">Lagenidium giganteum</name>
    <dbReference type="NCBI Taxonomy" id="4803"/>
    <lineage>
        <taxon>Eukaryota</taxon>
        <taxon>Sar</taxon>
        <taxon>Stramenopiles</taxon>
        <taxon>Oomycota</taxon>
        <taxon>Peronosporomycetes</taxon>
        <taxon>Pythiales</taxon>
        <taxon>Pythiaceae</taxon>
    </lineage>
</organism>
<accession>A0AAV2YT27</accession>
<feature type="transmembrane region" description="Helical" evidence="10">
    <location>
        <begin position="1499"/>
        <end position="1517"/>
    </location>
</feature>
<dbReference type="PROSITE" id="PS50042">
    <property type="entry name" value="CNMP_BINDING_3"/>
    <property type="match status" value="3"/>
</dbReference>
<keyword evidence="4 10" id="KW-1133">Transmembrane helix</keyword>
<protein>
    <recommendedName>
        <fullName evidence="11">Cyclic nucleotide-binding domain-containing protein</fullName>
    </recommendedName>
</protein>
<sequence length="2461" mass="278274">SEVSSREQPGDVASIGHVAARGDAGDEAAATPSFGVTSVNLDEQKRLLRMASTVRIFYSAQRPSLASQGAAGSKTTPARSQSALQTLRKFARQHLDTTLHMLLLFDALYLLLSVPLRIGFLFDPSPLDHTLPSDLVVLSALDIMGEVVRTLFLSYQLRAWLRRPARRRRRRSKRASLTRQLVSHFLPRRVGVGSTLSVATEPSSLDNVEVSEEEAIIFAVASDKQRLPFLLLALGLVPVELVALVPHQWQWLHLTRIWKCCVAYVVLRRIFTGIVLQRFRSPALVRQLAFSTSVLAWDLFWLGLYLCHVCGCLYMLVAHLECGIGFERCEKEPVPGCWVLKDNLEAAGFWRQYIRTMYWASKTVTTLGQGDLTPATELETDLCIIVQFVSGVWATAFLSACSFYFSRHDANLDASISTRLNQAVRFVIARDVPIELAKRIEAYHQYMVRTRKGIEEDRAVAALPVHYRTQCSNYVKFKLIKQIPFFQKQSGPFLRTVLSYIENDFVSPNVVVVRKGMIEELLLVSRGELRQVDDHGEVLRVLMEGSLHAVHAIFDETQAKNAIVASKFSELFCLSRQSMQVAMEKHFPRLRIAMMVAQFKHGGLAGAILSKFQSSSPDKPPKEPTSVGRERVTLLKKMERRFTALSGLHSEWREPDSRFCRRWRLLKLLCLIVVAIDVPYDVAFEWRFSLVSTRPLPTGPVVHFLLCTAIELVFYFDWYLRVFEFGRVSGARRRRTSARSRAVLPTGQTANRDAALVSQQRSAQVYLESTSISGCVIDVLSNVPFYFVWKLLPKHNDAVTKDRLMGLRFLRLLTYGRLTSLRATLESIMIQHDVRPAAQLMTGVVLLCVVSANAMGCLFFLLADSAVFDQGLPVIDSYAATSVVTFASCLNDASLYENCTWYMYDSASFGVNAAYLRSLHWALVLLSTVGYGDILSFSTSECLLGFWWIYLGALICYFTASALSSAVAQATILRTLEAGRLEEVNRVLTAANAPGVLKDRVRAFYLTNWKQNGSTVTEEELLAALPRSLRQQLMLSLYAEDVARCPVLQPCRHSTTMIREIAQALQSMVFLEGMRIVEAGQLATEMFFIMWGKVEVTMNDQVRTVSTVHGSVGQSASGPRASVAALIDSAIAGITRRESREKQGTTSPRDSDLNSNQTPVTILSKFQSFGEDSLMREERVVSRVSVRALLNTLVAVLPRDRFCHVAERFPAQCEQINKLIMMKRAADTLLYKNQQTNLRDRPKTTQLLGVTSTFLVPHALRIRATGVIAPGTKRYLIWHLLTGVAILYNFYQIPFRVAFLPYPSDRTMQVLTIIDYALDAVFFLDIYLKWTRIGFVLNGAKVIEQRAIQRRYARGCFRWDCLSMLPTYIYGDYWHMTLARLPRLVKSVQLLEYFEEVEMAIQERWLNGSTMMRSAFDLVRLGLYFLSAAHQVGSLYYLLARLQIEHKYADTSWITVDPILNANPDSILVQYIRSLYWCLETFTVVCFGDVLAHNALETVFASMTCILGWVCISQVIGKMTSLMTNMDQDAHELTERIEDFEQYAKRSKLPLFLRERAIESIEYRSKCELELRLLPVFQDLPTTLSMDLLYHAHAPLMRQLPEFIGVLSTPQFRAVCSAIYLQIYLPDDLIIEEGRLGTKLFVMKEGRAEVFAARSNMVFSAIHEGVLFGDIAFFLKGTKQVASVRASRSCQVLQLDRARWLQLWPDSVRAAIEARVLPAIKAKYESISRAYVNIVRNFELARSGARPTTKPNDVVELRPGTTSTKLMAVRSATMAAILARRPPTSKTVQNKVEPRALINAIRFAKALDGANKVKSGGGGLNAATAESATTADQQRAESAKQVFQMKASLVSKITTAFSDYRSTATTRVVPWRAGSVTAETTAPTALPKPSRRKLSGLTGVIDGEHTELMARRLEEEWKRHKKNMRSMFKTKKRLEDLRNPYDIWFEPPLPPSFCMEHSHFRKLWSIFMLAICLYYVLVVPFRASFGQHELNNSANSHVMATWLVFEYVFDFACVIDFVLHKNFFTFIHRGEIVTDSRAIRKHYLKHGTYVADLLVILPTELLLPLMFSGGKSELALLQRIAQSFTWYRVSVCRLTKIIRIVHLHALSDVVQRFVVYDLKTSVLSPATLQVLRFTFDFALGAHWVACLFYGVAFAVFRPQVPSWLSVQGMLSFQGCDNASDIVALPLALRYARAYHFSMGAITTVSYGDIAPQNATETLVATFVIVISIVLFGMLSGGWFKVFDMQFGRKADYEERVHCVAHYVAFHRFQSRMWSQMRAYYAMHWEESLGMNEGTLLRGLTASVRNDITLYVKRDFVTQLRLFATCEEGFARAVVAMFEQELYVRNDIIIAEGDTGRSLFVIESGLVSVRFAKRNAMASDRAKPIAAADNDVLEGEVIKGRFDFIGEKSLLFDVPRSATCIALSTCSMLILTVERYHKILEEFPHYREKNMREWIFTAKAKK</sequence>
<evidence type="ECO:0000256" key="4">
    <source>
        <dbReference type="ARBA" id="ARBA00022989"/>
    </source>
</evidence>
<feature type="transmembrane region" description="Helical" evidence="10">
    <location>
        <begin position="2137"/>
        <end position="2156"/>
    </location>
</feature>
<feature type="transmembrane region" description="Helical" evidence="10">
    <location>
        <begin position="947"/>
        <end position="968"/>
    </location>
</feature>
<evidence type="ECO:0000313" key="13">
    <source>
        <dbReference type="Proteomes" id="UP001146120"/>
    </source>
</evidence>
<dbReference type="Proteomes" id="UP001146120">
    <property type="component" value="Unassembled WGS sequence"/>
</dbReference>
<feature type="transmembrane region" description="Helical" evidence="10">
    <location>
        <begin position="840"/>
        <end position="863"/>
    </location>
</feature>
<dbReference type="SMART" id="SM00100">
    <property type="entry name" value="cNMP"/>
    <property type="match status" value="4"/>
</dbReference>
<dbReference type="InterPro" id="IPR018490">
    <property type="entry name" value="cNMP-bd_dom_sf"/>
</dbReference>
<evidence type="ECO:0000256" key="9">
    <source>
        <dbReference type="SAM" id="MobiDB-lite"/>
    </source>
</evidence>
<feature type="transmembrane region" description="Helical" evidence="10">
    <location>
        <begin position="700"/>
        <end position="720"/>
    </location>
</feature>
<feature type="transmembrane region" description="Helical" evidence="10">
    <location>
        <begin position="1275"/>
        <end position="1295"/>
    </location>
</feature>
<dbReference type="InterPro" id="IPR018488">
    <property type="entry name" value="cNMP-bd_CS"/>
</dbReference>
<dbReference type="Pfam" id="PF00520">
    <property type="entry name" value="Ion_trans"/>
    <property type="match status" value="3"/>
</dbReference>
<dbReference type="SUPFAM" id="SSF81324">
    <property type="entry name" value="Voltage-gated potassium channels"/>
    <property type="match status" value="4"/>
</dbReference>
<evidence type="ECO:0000256" key="3">
    <source>
        <dbReference type="ARBA" id="ARBA00022692"/>
    </source>
</evidence>
<evidence type="ECO:0000256" key="2">
    <source>
        <dbReference type="ARBA" id="ARBA00022448"/>
    </source>
</evidence>
<feature type="non-terminal residue" evidence="12">
    <location>
        <position position="1"/>
    </location>
</feature>
<dbReference type="CDD" id="cd00038">
    <property type="entry name" value="CAP_ED"/>
    <property type="match status" value="3"/>
</dbReference>
<comment type="caution">
    <text evidence="12">The sequence shown here is derived from an EMBL/GenBank/DDBJ whole genome shotgun (WGS) entry which is preliminary data.</text>
</comment>
<keyword evidence="6 10" id="KW-0472">Membrane</keyword>
<dbReference type="EMBL" id="DAKRPA010000142">
    <property type="protein sequence ID" value="DAZ97245.1"/>
    <property type="molecule type" value="Genomic_DNA"/>
</dbReference>
<dbReference type="InterPro" id="IPR000595">
    <property type="entry name" value="cNMP-bd_dom"/>
</dbReference>
<dbReference type="PANTHER" id="PTHR45638">
    <property type="entry name" value="CYCLIC NUCLEOTIDE-GATED CATION CHANNEL SUBUNIT A"/>
    <property type="match status" value="1"/>
</dbReference>
<evidence type="ECO:0000259" key="11">
    <source>
        <dbReference type="PROSITE" id="PS50042"/>
    </source>
</evidence>
<feature type="transmembrane region" description="Helical" evidence="10">
    <location>
        <begin position="384"/>
        <end position="405"/>
    </location>
</feature>
<feature type="domain" description="Cyclic nucleotide-binding" evidence="11">
    <location>
        <begin position="1060"/>
        <end position="1101"/>
    </location>
</feature>
<dbReference type="GO" id="GO:0044877">
    <property type="term" value="F:protein-containing complex binding"/>
    <property type="evidence" value="ECO:0007669"/>
    <property type="project" value="TreeGrafter"/>
</dbReference>
<evidence type="ECO:0000256" key="5">
    <source>
        <dbReference type="ARBA" id="ARBA00023065"/>
    </source>
</evidence>
<dbReference type="Pfam" id="PF00027">
    <property type="entry name" value="cNMP_binding"/>
    <property type="match status" value="2"/>
</dbReference>
<keyword evidence="13" id="KW-1185">Reference proteome</keyword>
<feature type="transmembrane region" description="Helical" evidence="10">
    <location>
        <begin position="256"/>
        <end position="276"/>
    </location>
</feature>
<evidence type="ECO:0000256" key="8">
    <source>
        <dbReference type="ARBA" id="ARBA00023303"/>
    </source>
</evidence>